<reference evidence="2" key="1">
    <citation type="journal article" date="2023" name="Nat. Commun.">
        <title>Diploid and tetraploid genomes of Acorus and the evolution of monocots.</title>
        <authorList>
            <person name="Ma L."/>
            <person name="Liu K.W."/>
            <person name="Li Z."/>
            <person name="Hsiao Y.Y."/>
            <person name="Qi Y."/>
            <person name="Fu T."/>
            <person name="Tang G.D."/>
            <person name="Zhang D."/>
            <person name="Sun W.H."/>
            <person name="Liu D.K."/>
            <person name="Li Y."/>
            <person name="Chen G.Z."/>
            <person name="Liu X.D."/>
            <person name="Liao X.Y."/>
            <person name="Jiang Y.T."/>
            <person name="Yu X."/>
            <person name="Hao Y."/>
            <person name="Huang J."/>
            <person name="Zhao X.W."/>
            <person name="Ke S."/>
            <person name="Chen Y.Y."/>
            <person name="Wu W.L."/>
            <person name="Hsu J.L."/>
            <person name="Lin Y.F."/>
            <person name="Huang M.D."/>
            <person name="Li C.Y."/>
            <person name="Huang L."/>
            <person name="Wang Z.W."/>
            <person name="Zhao X."/>
            <person name="Zhong W.Y."/>
            <person name="Peng D.H."/>
            <person name="Ahmad S."/>
            <person name="Lan S."/>
            <person name="Zhang J.S."/>
            <person name="Tsai W.C."/>
            <person name="Van de Peer Y."/>
            <person name="Liu Z.J."/>
        </authorList>
    </citation>
    <scope>NUCLEOTIDE SEQUENCE</scope>
    <source>
        <strain evidence="2">CP</strain>
    </source>
</reference>
<keyword evidence="3" id="KW-1185">Reference proteome</keyword>
<dbReference type="EMBL" id="JAUJYO010000001">
    <property type="protein sequence ID" value="KAK1326534.1"/>
    <property type="molecule type" value="Genomic_DNA"/>
</dbReference>
<sequence length="61" mass="6868">MPQPEDDHSFVPSPDRGGLHDDYDDVTDPAFFGIGEHMFIIEKLFSEGVHITDKDPEQQAP</sequence>
<accession>A0AAV9FMT8</accession>
<protein>
    <submittedName>
        <fullName evidence="2">Uncharacterized protein</fullName>
    </submittedName>
</protein>
<comment type="caution">
    <text evidence="2">The sequence shown here is derived from an EMBL/GenBank/DDBJ whole genome shotgun (WGS) entry which is preliminary data.</text>
</comment>
<dbReference type="Proteomes" id="UP001180020">
    <property type="component" value="Unassembled WGS sequence"/>
</dbReference>
<name>A0AAV9FMT8_ACOCL</name>
<gene>
    <name evidence="2" type="ORF">QJS10_CPA01g01808</name>
</gene>
<reference evidence="2" key="2">
    <citation type="submission" date="2023-06" db="EMBL/GenBank/DDBJ databases">
        <authorList>
            <person name="Ma L."/>
            <person name="Liu K.-W."/>
            <person name="Li Z."/>
            <person name="Hsiao Y.-Y."/>
            <person name="Qi Y."/>
            <person name="Fu T."/>
            <person name="Tang G."/>
            <person name="Zhang D."/>
            <person name="Sun W.-H."/>
            <person name="Liu D.-K."/>
            <person name="Li Y."/>
            <person name="Chen G.-Z."/>
            <person name="Liu X.-D."/>
            <person name="Liao X.-Y."/>
            <person name="Jiang Y.-T."/>
            <person name="Yu X."/>
            <person name="Hao Y."/>
            <person name="Huang J."/>
            <person name="Zhao X.-W."/>
            <person name="Ke S."/>
            <person name="Chen Y.-Y."/>
            <person name="Wu W.-L."/>
            <person name="Hsu J.-L."/>
            <person name="Lin Y.-F."/>
            <person name="Huang M.-D."/>
            <person name="Li C.-Y."/>
            <person name="Huang L."/>
            <person name="Wang Z.-W."/>
            <person name="Zhao X."/>
            <person name="Zhong W.-Y."/>
            <person name="Peng D.-H."/>
            <person name="Ahmad S."/>
            <person name="Lan S."/>
            <person name="Zhang J.-S."/>
            <person name="Tsai W.-C."/>
            <person name="Van De Peer Y."/>
            <person name="Liu Z.-J."/>
        </authorList>
    </citation>
    <scope>NUCLEOTIDE SEQUENCE</scope>
    <source>
        <strain evidence="2">CP</strain>
        <tissue evidence="2">Leaves</tissue>
    </source>
</reference>
<evidence type="ECO:0000313" key="2">
    <source>
        <dbReference type="EMBL" id="KAK1326534.1"/>
    </source>
</evidence>
<organism evidence="2 3">
    <name type="scientific">Acorus calamus</name>
    <name type="common">Sweet flag</name>
    <dbReference type="NCBI Taxonomy" id="4465"/>
    <lineage>
        <taxon>Eukaryota</taxon>
        <taxon>Viridiplantae</taxon>
        <taxon>Streptophyta</taxon>
        <taxon>Embryophyta</taxon>
        <taxon>Tracheophyta</taxon>
        <taxon>Spermatophyta</taxon>
        <taxon>Magnoliopsida</taxon>
        <taxon>Liliopsida</taxon>
        <taxon>Acoraceae</taxon>
        <taxon>Acorus</taxon>
    </lineage>
</organism>
<feature type="region of interest" description="Disordered" evidence="1">
    <location>
        <begin position="1"/>
        <end position="27"/>
    </location>
</feature>
<dbReference type="AlphaFoldDB" id="A0AAV9FMT8"/>
<proteinExistence type="predicted"/>
<evidence type="ECO:0000313" key="3">
    <source>
        <dbReference type="Proteomes" id="UP001180020"/>
    </source>
</evidence>
<evidence type="ECO:0000256" key="1">
    <source>
        <dbReference type="SAM" id="MobiDB-lite"/>
    </source>
</evidence>